<dbReference type="AlphaFoldDB" id="A0A8D5JKW0"/>
<organism evidence="2 3">
    <name type="scientific">Desulfomarina profundi</name>
    <dbReference type="NCBI Taxonomy" id="2772557"/>
    <lineage>
        <taxon>Bacteria</taxon>
        <taxon>Pseudomonadati</taxon>
        <taxon>Thermodesulfobacteriota</taxon>
        <taxon>Desulfobulbia</taxon>
        <taxon>Desulfobulbales</taxon>
        <taxon>Desulfobulbaceae</taxon>
        <taxon>Desulfomarina</taxon>
    </lineage>
</organism>
<protein>
    <submittedName>
        <fullName evidence="2">Uncharacterized protein</fullName>
    </submittedName>
</protein>
<reference evidence="2" key="1">
    <citation type="submission" date="2020-09" db="EMBL/GenBank/DDBJ databases">
        <title>Desulfogranum mesoprofundum gen. nov., sp. nov., a novel mesophilic, sulfate-reducing chemolithoautotroph isolated from a deep-sea hydrothermal vent chimney in the Suiyo Seamount.</title>
        <authorList>
            <person name="Hashimoto Y."/>
            <person name="Nakagawa S."/>
        </authorList>
    </citation>
    <scope>NUCLEOTIDE SEQUENCE</scope>
    <source>
        <strain evidence="2">KT2</strain>
    </source>
</reference>
<dbReference type="EMBL" id="AP024086">
    <property type="protein sequence ID" value="BCL59932.1"/>
    <property type="molecule type" value="Genomic_DNA"/>
</dbReference>
<keyword evidence="1" id="KW-0732">Signal</keyword>
<feature type="chain" id="PRO_5034677241" evidence="1">
    <location>
        <begin position="26"/>
        <end position="157"/>
    </location>
</feature>
<name>A0A8D5JKW0_9BACT</name>
<gene>
    <name evidence="2" type="ORF">DGMP_06250</name>
</gene>
<evidence type="ECO:0000313" key="2">
    <source>
        <dbReference type="EMBL" id="BCL59932.1"/>
    </source>
</evidence>
<evidence type="ECO:0000313" key="3">
    <source>
        <dbReference type="Proteomes" id="UP000826725"/>
    </source>
</evidence>
<keyword evidence="3" id="KW-1185">Reference proteome</keyword>
<dbReference type="RefSeq" id="WP_228856109.1">
    <property type="nucleotide sequence ID" value="NZ_AP024086.1"/>
</dbReference>
<sequence>MIRVKRMVANLIIFLVCFSPVTTFAVNNSPAVPSYVLSGLAQYGTNGYKAAVQTWLVGSPYENATAMASNIAFFVNFEKLAGSYRSYDILMVKETVSSNVTYIRMNYERLPCYILFSSIKRGTHGFWGEFAWTGCSGLGPRNRSVFTPEDHLLTTLA</sequence>
<dbReference type="Proteomes" id="UP000826725">
    <property type="component" value="Chromosome"/>
</dbReference>
<feature type="signal peptide" evidence="1">
    <location>
        <begin position="1"/>
        <end position="25"/>
    </location>
</feature>
<proteinExistence type="predicted"/>
<accession>A0A8D5JKW0</accession>
<evidence type="ECO:0000256" key="1">
    <source>
        <dbReference type="SAM" id="SignalP"/>
    </source>
</evidence>
<dbReference type="KEGG" id="dbk:DGMP_06250"/>